<keyword evidence="5 7" id="KW-0560">Oxidoreductase</keyword>
<dbReference type="NCBIfam" id="TIGR00407">
    <property type="entry name" value="proA"/>
    <property type="match status" value="1"/>
</dbReference>
<dbReference type="InterPro" id="IPR012134">
    <property type="entry name" value="Glu-5-SA_DH"/>
</dbReference>
<keyword evidence="11" id="KW-1185">Reference proteome</keyword>
<keyword evidence="2 7" id="KW-0028">Amino-acid biosynthesis</keyword>
<feature type="domain" description="Aldehyde dehydrogenase" evidence="9">
    <location>
        <begin position="341"/>
        <end position="403"/>
    </location>
</feature>
<feature type="domain" description="Aldehyde dehydrogenase" evidence="9">
    <location>
        <begin position="30"/>
        <end position="305"/>
    </location>
</feature>
<dbReference type="InterPro" id="IPR020593">
    <property type="entry name" value="G-glutamylP_reductase_CS"/>
</dbReference>
<dbReference type="PANTHER" id="PTHR11063">
    <property type="entry name" value="GLUTAMATE SEMIALDEHYDE DEHYDROGENASE"/>
    <property type="match status" value="1"/>
</dbReference>
<evidence type="ECO:0000313" key="11">
    <source>
        <dbReference type="Proteomes" id="UP001333102"/>
    </source>
</evidence>
<dbReference type="InterPro" id="IPR016162">
    <property type="entry name" value="Ald_DH_N"/>
</dbReference>
<dbReference type="Proteomes" id="UP001333102">
    <property type="component" value="Chromosome"/>
</dbReference>
<dbReference type="NCBIfam" id="NF001221">
    <property type="entry name" value="PRK00197.1"/>
    <property type="match status" value="1"/>
</dbReference>
<evidence type="ECO:0000256" key="5">
    <source>
        <dbReference type="ARBA" id="ARBA00023002"/>
    </source>
</evidence>
<keyword evidence="7" id="KW-0963">Cytoplasm</keyword>
<evidence type="ECO:0000256" key="3">
    <source>
        <dbReference type="ARBA" id="ARBA00022650"/>
    </source>
</evidence>
<comment type="similarity">
    <text evidence="7">Belongs to the gamma-glutamyl phosphate reductase family.</text>
</comment>
<dbReference type="EC" id="1.2.1.41" evidence="7"/>
<comment type="catalytic activity">
    <reaction evidence="6 7">
        <text>L-glutamate 5-semialdehyde + phosphate + NADP(+) = L-glutamyl 5-phosphate + NADPH + H(+)</text>
        <dbReference type="Rhea" id="RHEA:19541"/>
        <dbReference type="ChEBI" id="CHEBI:15378"/>
        <dbReference type="ChEBI" id="CHEBI:43474"/>
        <dbReference type="ChEBI" id="CHEBI:57783"/>
        <dbReference type="ChEBI" id="CHEBI:58066"/>
        <dbReference type="ChEBI" id="CHEBI:58274"/>
        <dbReference type="ChEBI" id="CHEBI:58349"/>
        <dbReference type="EC" id="1.2.1.41"/>
    </reaction>
</comment>
<evidence type="ECO:0000256" key="4">
    <source>
        <dbReference type="ARBA" id="ARBA00022857"/>
    </source>
</evidence>
<comment type="pathway">
    <text evidence="1 7">Amino-acid biosynthesis; L-proline biosynthesis; L-glutamate 5-semialdehyde from L-glutamate: step 2/2.</text>
</comment>
<evidence type="ECO:0000256" key="7">
    <source>
        <dbReference type="HAMAP-Rule" id="MF_00412"/>
    </source>
</evidence>
<dbReference type="Gene3D" id="3.40.605.10">
    <property type="entry name" value="Aldehyde Dehydrogenase, Chain A, domain 1"/>
    <property type="match status" value="1"/>
</dbReference>
<keyword evidence="4 7" id="KW-0521">NADP</keyword>
<organism evidence="10 11">
    <name type="scientific">Geochorda subterranea</name>
    <dbReference type="NCBI Taxonomy" id="3109564"/>
    <lineage>
        <taxon>Bacteria</taxon>
        <taxon>Bacillati</taxon>
        <taxon>Bacillota</taxon>
        <taxon>Limnochordia</taxon>
        <taxon>Limnochordales</taxon>
        <taxon>Geochordaceae</taxon>
        <taxon>Geochorda</taxon>
    </lineage>
</organism>
<evidence type="ECO:0000256" key="1">
    <source>
        <dbReference type="ARBA" id="ARBA00004985"/>
    </source>
</evidence>
<dbReference type="SUPFAM" id="SSF53720">
    <property type="entry name" value="ALDH-like"/>
    <property type="match status" value="1"/>
</dbReference>
<gene>
    <name evidence="7" type="primary">proA</name>
    <name evidence="10" type="ORF">VLY81_08895</name>
</gene>
<evidence type="ECO:0000259" key="9">
    <source>
        <dbReference type="Pfam" id="PF00171"/>
    </source>
</evidence>
<dbReference type="InterPro" id="IPR016161">
    <property type="entry name" value="Ald_DH/histidinol_DH"/>
</dbReference>
<comment type="function">
    <text evidence="7">Catalyzes the NADPH-dependent reduction of L-glutamate 5-phosphate into L-glutamate 5-semialdehyde and phosphate. The product spontaneously undergoes cyclization to form 1-pyrroline-5-carboxylate.</text>
</comment>
<proteinExistence type="inferred from homology"/>
<feature type="region of interest" description="Disordered" evidence="8">
    <location>
        <begin position="1"/>
        <end position="21"/>
    </location>
</feature>
<evidence type="ECO:0000256" key="6">
    <source>
        <dbReference type="ARBA" id="ARBA00049024"/>
    </source>
</evidence>
<dbReference type="Gene3D" id="3.40.309.10">
    <property type="entry name" value="Aldehyde Dehydrogenase, Chain A, domain 2"/>
    <property type="match status" value="1"/>
</dbReference>
<reference evidence="11" key="1">
    <citation type="submission" date="2023-12" db="EMBL/GenBank/DDBJ databases">
        <title>Novel isolates from deep terrestrial aquifers shed light on the physiology and ecology of the class Limnochordia.</title>
        <authorList>
            <person name="Karnachuk O.V."/>
            <person name="Lukina A.P."/>
            <person name="Avakyan M.R."/>
            <person name="Kadnikov V."/>
            <person name="Begmatov S."/>
            <person name="Beletsky A.V."/>
            <person name="Mardanov A.V."/>
            <person name="Ravin N.V."/>
        </authorList>
    </citation>
    <scope>NUCLEOTIDE SEQUENCE [LARGE SCALE GENOMIC DNA]</scope>
    <source>
        <strain evidence="11">LN</strain>
    </source>
</reference>
<dbReference type="InterPro" id="IPR016163">
    <property type="entry name" value="Ald_DH_C"/>
</dbReference>
<dbReference type="HAMAP" id="MF_00412">
    <property type="entry name" value="ProA"/>
    <property type="match status" value="1"/>
</dbReference>
<feature type="compositionally biased region" description="Low complexity" evidence="8">
    <location>
        <begin position="1"/>
        <end position="18"/>
    </location>
</feature>
<evidence type="ECO:0000313" key="10">
    <source>
        <dbReference type="EMBL" id="WRP13568.1"/>
    </source>
</evidence>
<name>A0ABZ1BM15_9FIRM</name>
<evidence type="ECO:0000256" key="8">
    <source>
        <dbReference type="SAM" id="MobiDB-lite"/>
    </source>
</evidence>
<comment type="subcellular location">
    <subcellularLocation>
        <location evidence="7">Cytoplasm</location>
    </subcellularLocation>
</comment>
<sequence length="441" mass="46686">MDATAHAAHTAATGASGAMPEPAVDPVELVRQLALEARQAARVLARLSAASRDQALLAMAAALRAHGPRILQANAQDVARARATGLSKALLDRLYLDEARLERMARGLEQVASLADPLGEVVRAWRRPNGLEIAQVRVPLGVVGVIYEARPDVTADAAGLCIKSGNAVVLRGGSEALATNLAIADALRQAATSAGVPAGAIAAVPTADRAAAVAMMQARGLLDLLIPRGGAELIRTVVEQARVPVIETGVGNCHIYLDASAPYEMAEAIVLNAKVQRPSVCNAVETLLVHQAWAERHLPRLADRLVEHGVEIRGCPRTRRYVPQARPATEADWETEYLDLILAVRVVDDLEAAIDHIARYGTGHSEAIVTSDLASARRFTREVDAAAVYVNASTRFTDGGQFGFGAEIGISTQKLHARGPMGLEALTTTRYVVVGDGQVRT</sequence>
<accession>A0ABZ1BM15</accession>
<dbReference type="EMBL" id="CP141614">
    <property type="protein sequence ID" value="WRP13568.1"/>
    <property type="molecule type" value="Genomic_DNA"/>
</dbReference>
<dbReference type="GO" id="GO:0004350">
    <property type="term" value="F:glutamate-5-semialdehyde dehydrogenase activity"/>
    <property type="evidence" value="ECO:0007669"/>
    <property type="project" value="UniProtKB-EC"/>
</dbReference>
<evidence type="ECO:0000256" key="2">
    <source>
        <dbReference type="ARBA" id="ARBA00022605"/>
    </source>
</evidence>
<keyword evidence="3 7" id="KW-0641">Proline biosynthesis</keyword>
<dbReference type="PIRSF" id="PIRSF000151">
    <property type="entry name" value="GPR"/>
    <property type="match status" value="1"/>
</dbReference>
<protein>
    <recommendedName>
        <fullName evidence="7">Gamma-glutamyl phosphate reductase</fullName>
        <shortName evidence="7">GPR</shortName>
        <ecNumber evidence="7">1.2.1.41</ecNumber>
    </recommendedName>
    <alternativeName>
        <fullName evidence="7">Glutamate-5-semialdehyde dehydrogenase</fullName>
    </alternativeName>
    <alternativeName>
        <fullName evidence="7">Glutamyl-gamma-semialdehyde dehydrogenase</fullName>
        <shortName evidence="7">GSA dehydrogenase</shortName>
    </alternativeName>
</protein>
<dbReference type="InterPro" id="IPR015590">
    <property type="entry name" value="Aldehyde_DH_dom"/>
</dbReference>
<dbReference type="PANTHER" id="PTHR11063:SF8">
    <property type="entry name" value="DELTA-1-PYRROLINE-5-CARBOXYLATE SYNTHASE"/>
    <property type="match status" value="1"/>
</dbReference>
<dbReference type="CDD" id="cd07079">
    <property type="entry name" value="ALDH_F18-19_ProA-GPR"/>
    <property type="match status" value="1"/>
</dbReference>
<dbReference type="Pfam" id="PF00171">
    <property type="entry name" value="Aldedh"/>
    <property type="match status" value="2"/>
</dbReference>
<dbReference type="PROSITE" id="PS01223">
    <property type="entry name" value="PROA"/>
    <property type="match status" value="1"/>
</dbReference>
<dbReference type="InterPro" id="IPR000965">
    <property type="entry name" value="GPR_dom"/>
</dbReference>